<evidence type="ECO:0000313" key="3">
    <source>
        <dbReference type="EMBL" id="MQR01955.1"/>
    </source>
</evidence>
<dbReference type="Proteomes" id="UP000451565">
    <property type="component" value="Unassembled WGS sequence"/>
</dbReference>
<name>A0A843YQZ2_9BURK</name>
<gene>
    <name evidence="3" type="ORF">GEV47_14855</name>
</gene>
<dbReference type="Pfam" id="PF01425">
    <property type="entry name" value="Amidase"/>
    <property type="match status" value="1"/>
</dbReference>
<dbReference type="AlphaFoldDB" id="A0A843YQZ2"/>
<comment type="caution">
    <text evidence="3">The sequence shown here is derived from an EMBL/GenBank/DDBJ whole genome shotgun (WGS) entry which is preliminary data.</text>
</comment>
<dbReference type="GO" id="GO:0003824">
    <property type="term" value="F:catalytic activity"/>
    <property type="evidence" value="ECO:0007669"/>
    <property type="project" value="InterPro"/>
</dbReference>
<dbReference type="EMBL" id="WINI01000007">
    <property type="protein sequence ID" value="MQR01955.1"/>
    <property type="molecule type" value="Genomic_DNA"/>
</dbReference>
<proteinExistence type="inferred from homology"/>
<evidence type="ECO:0000259" key="2">
    <source>
        <dbReference type="Pfam" id="PF01425"/>
    </source>
</evidence>
<dbReference type="SUPFAM" id="SSF75304">
    <property type="entry name" value="Amidase signature (AS) enzymes"/>
    <property type="match status" value="1"/>
</dbReference>
<organism evidence="3 4">
    <name type="scientific">Glaciimonas soli</name>
    <dbReference type="NCBI Taxonomy" id="2590999"/>
    <lineage>
        <taxon>Bacteria</taxon>
        <taxon>Pseudomonadati</taxon>
        <taxon>Pseudomonadota</taxon>
        <taxon>Betaproteobacteria</taxon>
        <taxon>Burkholderiales</taxon>
        <taxon>Oxalobacteraceae</taxon>
        <taxon>Glaciimonas</taxon>
    </lineage>
</organism>
<dbReference type="PANTHER" id="PTHR11895:SF7">
    <property type="entry name" value="GLUTAMYL-TRNA(GLN) AMIDOTRANSFERASE SUBUNIT A, MITOCHONDRIAL"/>
    <property type="match status" value="1"/>
</dbReference>
<keyword evidence="4" id="KW-1185">Reference proteome</keyword>
<dbReference type="PROSITE" id="PS00571">
    <property type="entry name" value="AMIDASES"/>
    <property type="match status" value="1"/>
</dbReference>
<sequence length="478" mass="51353">MSNQSGSAEICYLPATEALRMFRERELSPVELLTAYIDRAEEIEPVLNAFSAQRREEALVVARAAEHAYGSRGATLRSLEGIPVALKNEHTLRGWVTTKGSWLMGNTPDVVNAPITQRLLDAGAAIHAQTNVPEFYMAPFTRSARHGVTRNPWNLDMTPGGSSGGSGAALAAGLTCLASGSDIGGSIRIPASYCGVVGLKPSYGRVPVTPIAYALHTMNHIGPMARTVADCALMFNVINGPHVVDPATVSPKLEVPLTFDSVKGLRIALSYDFDFCVVHPDVRNALDQVVSALRDQGAVVELVSLGWDMRSADAVEHRLGYETGRAFATRILNQNEETSDYIRHFAATGLNMTGEQYLAANDIIGSMYESMAGVMAKYDALICPTMQSIGSAAEGERDAMGQLRTDSMTFPFNLLSRHPVLSVPSGVAHNGVPTGVQIVGRTFDETNVFRIGAAVEAAIWQDKRPDLSAIGTHKHGVF</sequence>
<dbReference type="PANTHER" id="PTHR11895">
    <property type="entry name" value="TRANSAMIDASE"/>
    <property type="match status" value="1"/>
</dbReference>
<dbReference type="InterPro" id="IPR000120">
    <property type="entry name" value="Amidase"/>
</dbReference>
<dbReference type="InterPro" id="IPR020556">
    <property type="entry name" value="Amidase_CS"/>
</dbReference>
<reference evidence="3 4" key="1">
    <citation type="submission" date="2019-10" db="EMBL/GenBank/DDBJ databases">
        <title>Glaciimonas soli sp. nov., a psychrophilic bacterium isolated from the forest soil of a high elevation mountain in Taiwan.</title>
        <authorList>
            <person name="Wang L.-T."/>
            <person name="Shieh W.Y."/>
        </authorList>
    </citation>
    <scope>NUCLEOTIDE SEQUENCE [LARGE SCALE GENOMIC DNA]</scope>
    <source>
        <strain evidence="3 4">GS1</strain>
    </source>
</reference>
<dbReference type="RefSeq" id="WP_153235527.1">
    <property type="nucleotide sequence ID" value="NZ_WINI01000007.1"/>
</dbReference>
<comment type="similarity">
    <text evidence="1">Belongs to the amidase family.</text>
</comment>
<accession>A0A843YQZ2</accession>
<dbReference type="OrthoDB" id="8576090at2"/>
<dbReference type="InterPro" id="IPR023631">
    <property type="entry name" value="Amidase_dom"/>
</dbReference>
<dbReference type="Gene3D" id="3.90.1300.10">
    <property type="entry name" value="Amidase signature (AS) domain"/>
    <property type="match status" value="1"/>
</dbReference>
<dbReference type="InterPro" id="IPR036928">
    <property type="entry name" value="AS_sf"/>
</dbReference>
<protein>
    <submittedName>
        <fullName evidence="3">Amidase</fullName>
    </submittedName>
</protein>
<feature type="domain" description="Amidase" evidence="2">
    <location>
        <begin position="31"/>
        <end position="448"/>
    </location>
</feature>
<evidence type="ECO:0000313" key="4">
    <source>
        <dbReference type="Proteomes" id="UP000451565"/>
    </source>
</evidence>
<evidence type="ECO:0000256" key="1">
    <source>
        <dbReference type="ARBA" id="ARBA00009199"/>
    </source>
</evidence>